<reference evidence="9 10" key="1">
    <citation type="submission" date="2018-11" db="EMBL/GenBank/DDBJ databases">
        <title>Draft genome sequence of Cellulomonas takizawaensis strain TKZ-21.</title>
        <authorList>
            <person name="Yamamura H."/>
            <person name="Hayashi T."/>
            <person name="Hamada M."/>
            <person name="Serisawa Y."/>
            <person name="Matsuyama K."/>
            <person name="Nakagawa Y."/>
            <person name="Otoguro M."/>
            <person name="Yanagida F."/>
            <person name="Hayakawa M."/>
        </authorList>
    </citation>
    <scope>NUCLEOTIDE SEQUENCE [LARGE SCALE GENOMIC DNA]</scope>
    <source>
        <strain evidence="9 10">TKZ-21</strain>
    </source>
</reference>
<comment type="function">
    <text evidence="7">Involved in cell division.</text>
</comment>
<proteinExistence type="inferred from homology"/>
<keyword evidence="5 7" id="KW-0472">Membrane</keyword>
<comment type="caution">
    <text evidence="9">The sequence shown here is derived from an EMBL/GenBank/DDBJ whole genome shotgun (WGS) entry which is preliminary data.</text>
</comment>
<evidence type="ECO:0000256" key="1">
    <source>
        <dbReference type="ARBA" id="ARBA00022475"/>
    </source>
</evidence>
<evidence type="ECO:0000256" key="4">
    <source>
        <dbReference type="ARBA" id="ARBA00022989"/>
    </source>
</evidence>
<dbReference type="GO" id="GO:0051301">
    <property type="term" value="P:cell division"/>
    <property type="evidence" value="ECO:0007669"/>
    <property type="project" value="UniProtKB-UniRule"/>
</dbReference>
<keyword evidence="6 7" id="KW-0131">Cell cycle</keyword>
<evidence type="ECO:0000256" key="3">
    <source>
        <dbReference type="ARBA" id="ARBA00022692"/>
    </source>
</evidence>
<sequence>MPESRSRKKAAYIPPPEKSAGPKPNPPWFVPVMLGLMLVGLVWIVITYLTGSDYPIPGIGQWNLAVGFTLIIAGFGMTTRWR</sequence>
<name>A0A401V039_9CELL</name>
<keyword evidence="10" id="KW-1185">Reference proteome</keyword>
<dbReference type="GO" id="GO:0005886">
    <property type="term" value="C:plasma membrane"/>
    <property type="evidence" value="ECO:0007669"/>
    <property type="project" value="UniProtKB-SubCell"/>
</dbReference>
<keyword evidence="1 7" id="KW-1003">Cell membrane</keyword>
<keyword evidence="4 7" id="KW-1133">Transmembrane helix</keyword>
<gene>
    <name evidence="7 9" type="primary">crgA</name>
    <name evidence="9" type="ORF">CTKZ_18340</name>
</gene>
<evidence type="ECO:0000256" key="6">
    <source>
        <dbReference type="ARBA" id="ARBA00023306"/>
    </source>
</evidence>
<feature type="transmembrane region" description="Helical" evidence="7">
    <location>
        <begin position="28"/>
        <end position="50"/>
    </location>
</feature>
<dbReference type="AlphaFoldDB" id="A0A401V039"/>
<keyword evidence="2 7" id="KW-0132">Cell division</keyword>
<dbReference type="Pfam" id="PF06781">
    <property type="entry name" value="CrgA"/>
    <property type="match status" value="1"/>
</dbReference>
<keyword evidence="3 7" id="KW-0812">Transmembrane</keyword>
<comment type="similarity">
    <text evidence="7">Belongs to the CrgA family.</text>
</comment>
<evidence type="ECO:0000256" key="5">
    <source>
        <dbReference type="ARBA" id="ARBA00023136"/>
    </source>
</evidence>
<organism evidence="9 10">
    <name type="scientific">Cellulomonas algicola</name>
    <dbReference type="NCBI Taxonomy" id="2071633"/>
    <lineage>
        <taxon>Bacteria</taxon>
        <taxon>Bacillati</taxon>
        <taxon>Actinomycetota</taxon>
        <taxon>Actinomycetes</taxon>
        <taxon>Micrococcales</taxon>
        <taxon>Cellulomonadaceae</taxon>
        <taxon>Cellulomonas</taxon>
    </lineage>
</organism>
<feature type="compositionally biased region" description="Basic residues" evidence="8">
    <location>
        <begin position="1"/>
        <end position="10"/>
    </location>
</feature>
<protein>
    <recommendedName>
        <fullName evidence="7">Cell division protein CrgA</fullName>
    </recommendedName>
</protein>
<comment type="subcellular location">
    <subcellularLocation>
        <location evidence="7">Cell membrane</location>
        <topology evidence="7">Multi-pass membrane protein</topology>
    </subcellularLocation>
</comment>
<feature type="transmembrane region" description="Helical" evidence="7">
    <location>
        <begin position="62"/>
        <end position="81"/>
    </location>
</feature>
<dbReference type="InterPro" id="IPR009619">
    <property type="entry name" value="CrgA"/>
</dbReference>
<evidence type="ECO:0000256" key="8">
    <source>
        <dbReference type="SAM" id="MobiDB-lite"/>
    </source>
</evidence>
<accession>A0A401V039</accession>
<dbReference type="EMBL" id="BHYL01000130">
    <property type="protein sequence ID" value="GCD20272.1"/>
    <property type="molecule type" value="Genomic_DNA"/>
</dbReference>
<dbReference type="Proteomes" id="UP000288246">
    <property type="component" value="Unassembled WGS sequence"/>
</dbReference>
<dbReference type="RefSeq" id="WP_124342778.1">
    <property type="nucleotide sequence ID" value="NZ_BHYL01000130.1"/>
</dbReference>
<evidence type="ECO:0000256" key="7">
    <source>
        <dbReference type="HAMAP-Rule" id="MF_00631"/>
    </source>
</evidence>
<evidence type="ECO:0000313" key="10">
    <source>
        <dbReference type="Proteomes" id="UP000288246"/>
    </source>
</evidence>
<evidence type="ECO:0000313" key="9">
    <source>
        <dbReference type="EMBL" id="GCD20272.1"/>
    </source>
</evidence>
<feature type="compositionally biased region" description="Pro residues" evidence="8">
    <location>
        <begin position="13"/>
        <end position="24"/>
    </location>
</feature>
<feature type="region of interest" description="Disordered" evidence="8">
    <location>
        <begin position="1"/>
        <end position="24"/>
    </location>
</feature>
<evidence type="ECO:0000256" key="2">
    <source>
        <dbReference type="ARBA" id="ARBA00022618"/>
    </source>
</evidence>
<dbReference type="HAMAP" id="MF_00631">
    <property type="entry name" value="CrgA"/>
    <property type="match status" value="1"/>
</dbReference>
<dbReference type="OrthoDB" id="5189646at2"/>